<reference evidence="1 2" key="1">
    <citation type="submission" date="2020-01" db="EMBL/GenBank/DDBJ databases">
        <title>Investigation of new actinobacteria for the biodesulphurisation of diesel fuel.</title>
        <authorList>
            <person name="Athi Narayanan S.M."/>
        </authorList>
    </citation>
    <scope>NUCLEOTIDE SEQUENCE [LARGE SCALE GENOMIC DNA]</scope>
    <source>
        <strain evidence="1 2">213E</strain>
    </source>
</reference>
<evidence type="ECO:0008006" key="3">
    <source>
        <dbReference type="Google" id="ProtNLM"/>
    </source>
</evidence>
<dbReference type="AlphaFoldDB" id="A0A7K3LRR9"/>
<gene>
    <name evidence="1" type="ORF">GYA93_15375</name>
</gene>
<evidence type="ECO:0000313" key="2">
    <source>
        <dbReference type="Proteomes" id="UP000466307"/>
    </source>
</evidence>
<protein>
    <recommendedName>
        <fullName evidence="3">Lipoprotein</fullName>
    </recommendedName>
</protein>
<dbReference type="Proteomes" id="UP000466307">
    <property type="component" value="Unassembled WGS sequence"/>
</dbReference>
<keyword evidence="2" id="KW-1185">Reference proteome</keyword>
<organism evidence="1 2">
    <name type="scientific">Gordonia desulfuricans</name>
    <dbReference type="NCBI Taxonomy" id="89051"/>
    <lineage>
        <taxon>Bacteria</taxon>
        <taxon>Bacillati</taxon>
        <taxon>Actinomycetota</taxon>
        <taxon>Actinomycetes</taxon>
        <taxon>Mycobacteriales</taxon>
        <taxon>Gordoniaceae</taxon>
        <taxon>Gordonia</taxon>
    </lineage>
</organism>
<dbReference type="RefSeq" id="WP_157079565.1">
    <property type="nucleotide sequence ID" value="NZ_JAADZU010000052.1"/>
</dbReference>
<accession>A0A7K3LRR9</accession>
<name>A0A7K3LRR9_9ACTN</name>
<evidence type="ECO:0000313" key="1">
    <source>
        <dbReference type="EMBL" id="NDK90953.1"/>
    </source>
</evidence>
<comment type="caution">
    <text evidence="1">The sequence shown here is derived from an EMBL/GenBank/DDBJ whole genome shotgun (WGS) entry which is preliminary data.</text>
</comment>
<dbReference type="PROSITE" id="PS51257">
    <property type="entry name" value="PROKAR_LIPOPROTEIN"/>
    <property type="match status" value="1"/>
</dbReference>
<dbReference type="EMBL" id="JAADZU010000052">
    <property type="protein sequence ID" value="NDK90953.1"/>
    <property type="molecule type" value="Genomic_DNA"/>
</dbReference>
<proteinExistence type="predicted"/>
<sequence>MPVSCARRYRIAVGVLTSIVGVAGCGIIDGGDTDTSVVQTMVTSTAPVSMSVSSSGSSTSTMPIVDVDPRRFALPGMAGYYRWIYPGSPARTCGFYPAGGDMAAQCFVTFPAGAPEVRNGPFHGSPNEILISVGQVVRSIGEELPAPAKPLQPGERITVSGISCTALVGGIECTDDGAGFRFVDGRLREW</sequence>